<proteinExistence type="predicted"/>
<dbReference type="Gene3D" id="2.60.120.560">
    <property type="entry name" value="Exo-inulinase, domain 1"/>
    <property type="match status" value="1"/>
</dbReference>
<evidence type="ECO:0000259" key="2">
    <source>
        <dbReference type="Pfam" id="PF06439"/>
    </source>
</evidence>
<organism evidence="3 4">
    <name type="scientific">Dyadobacter soli</name>
    <dbReference type="NCBI Taxonomy" id="659014"/>
    <lineage>
        <taxon>Bacteria</taxon>
        <taxon>Pseudomonadati</taxon>
        <taxon>Bacteroidota</taxon>
        <taxon>Cytophagia</taxon>
        <taxon>Cytophagales</taxon>
        <taxon>Spirosomataceae</taxon>
        <taxon>Dyadobacter</taxon>
    </lineage>
</organism>
<dbReference type="RefSeq" id="WP_090152089.1">
    <property type="nucleotide sequence ID" value="NZ_FNAN01000009.1"/>
</dbReference>
<reference evidence="4" key="1">
    <citation type="submission" date="2016-10" db="EMBL/GenBank/DDBJ databases">
        <authorList>
            <person name="Varghese N."/>
            <person name="Submissions S."/>
        </authorList>
    </citation>
    <scope>NUCLEOTIDE SEQUENCE [LARGE SCALE GENOMIC DNA]</scope>
    <source>
        <strain evidence="4">DSM 25329</strain>
    </source>
</reference>
<dbReference type="Pfam" id="PF06439">
    <property type="entry name" value="3keto-disac_hyd"/>
    <property type="match status" value="1"/>
</dbReference>
<dbReference type="STRING" id="659014.SAMN04487996_109206"/>
<keyword evidence="4" id="KW-1185">Reference proteome</keyword>
<dbReference type="GO" id="GO:0016787">
    <property type="term" value="F:hydrolase activity"/>
    <property type="evidence" value="ECO:0007669"/>
    <property type="project" value="InterPro"/>
</dbReference>
<dbReference type="OrthoDB" id="9784457at2"/>
<gene>
    <name evidence="3" type="ORF">SAMN04487996_109206</name>
</gene>
<accession>A0A1G7J7H4</accession>
<dbReference type="InterPro" id="IPR010496">
    <property type="entry name" value="AL/BT2_dom"/>
</dbReference>
<keyword evidence="1" id="KW-0732">Signal</keyword>
<name>A0A1G7J7H4_9BACT</name>
<sequence>MLKLRQLIVAGAAVLMLNSAFFALNGPSADPLKKPVKLFNGKDLKGWTVHGTEKWYVDGGELICESGPDKKYGYLTTDKFYKNFDLSLKFRQEANGNSGVFFRSTVTGTKVAGWQVEVAPPNHDTGGIYESYGRNWLVQIPDEKEGFLKMGEWNTLRIRAEGDRTQTWLNGHEMVDLTDAKIGAGEGSIALQIHDGGGIKVRWKDILLEEL</sequence>
<protein>
    <recommendedName>
        <fullName evidence="2">3-keto-alpha-glucoside-1,2-lyase/3-keto-2-hydroxy-glucal hydratase domain-containing protein</fullName>
    </recommendedName>
</protein>
<feature type="chain" id="PRO_5011792608" description="3-keto-alpha-glucoside-1,2-lyase/3-keto-2-hydroxy-glucal hydratase domain-containing protein" evidence="1">
    <location>
        <begin position="23"/>
        <end position="211"/>
    </location>
</feature>
<feature type="signal peptide" evidence="1">
    <location>
        <begin position="1"/>
        <end position="22"/>
    </location>
</feature>
<dbReference type="Proteomes" id="UP000198748">
    <property type="component" value="Unassembled WGS sequence"/>
</dbReference>
<evidence type="ECO:0000313" key="4">
    <source>
        <dbReference type="Proteomes" id="UP000198748"/>
    </source>
</evidence>
<dbReference type="AlphaFoldDB" id="A0A1G7J7H4"/>
<evidence type="ECO:0000313" key="3">
    <source>
        <dbReference type="EMBL" id="SDF20823.1"/>
    </source>
</evidence>
<dbReference type="EMBL" id="FNAN01000009">
    <property type="protein sequence ID" value="SDF20823.1"/>
    <property type="molecule type" value="Genomic_DNA"/>
</dbReference>
<feature type="domain" description="3-keto-alpha-glucoside-1,2-lyase/3-keto-2-hydroxy-glucal hydratase" evidence="2">
    <location>
        <begin position="35"/>
        <end position="207"/>
    </location>
</feature>
<evidence type="ECO:0000256" key="1">
    <source>
        <dbReference type="SAM" id="SignalP"/>
    </source>
</evidence>